<feature type="region of interest" description="Disordered" evidence="2">
    <location>
        <begin position="466"/>
        <end position="485"/>
    </location>
</feature>
<organism evidence="3 4">
    <name type="scientific">Kipferlia bialata</name>
    <dbReference type="NCBI Taxonomy" id="797122"/>
    <lineage>
        <taxon>Eukaryota</taxon>
        <taxon>Metamonada</taxon>
        <taxon>Carpediemonas-like organisms</taxon>
        <taxon>Kipferlia</taxon>
    </lineage>
</organism>
<comment type="caution">
    <text evidence="3">The sequence shown here is derived from an EMBL/GenBank/DDBJ whole genome shotgun (WGS) entry which is preliminary data.</text>
</comment>
<evidence type="ECO:0000256" key="2">
    <source>
        <dbReference type="SAM" id="MobiDB-lite"/>
    </source>
</evidence>
<reference evidence="3 4" key="1">
    <citation type="journal article" date="2018" name="PLoS ONE">
        <title>The draft genome of Kipferlia bialata reveals reductive genome evolution in fornicate parasites.</title>
        <authorList>
            <person name="Tanifuji G."/>
            <person name="Takabayashi S."/>
            <person name="Kume K."/>
            <person name="Takagi M."/>
            <person name="Nakayama T."/>
            <person name="Kamikawa R."/>
            <person name="Inagaki Y."/>
            <person name="Hashimoto T."/>
        </authorList>
    </citation>
    <scope>NUCLEOTIDE SEQUENCE [LARGE SCALE GENOMIC DNA]</scope>
    <source>
        <strain evidence="3">NY0173</strain>
    </source>
</reference>
<evidence type="ECO:0000313" key="4">
    <source>
        <dbReference type="Proteomes" id="UP000265618"/>
    </source>
</evidence>
<evidence type="ECO:0000313" key="3">
    <source>
        <dbReference type="EMBL" id="GIQ82190.1"/>
    </source>
</evidence>
<evidence type="ECO:0000256" key="1">
    <source>
        <dbReference type="SAM" id="Coils"/>
    </source>
</evidence>
<keyword evidence="1" id="KW-0175">Coiled coil</keyword>
<gene>
    <name evidence="3" type="ORF">KIPB_003281</name>
</gene>
<protein>
    <submittedName>
        <fullName evidence="3">Uncharacterized protein</fullName>
    </submittedName>
</protein>
<name>A0A9K3CTN2_9EUKA</name>
<feature type="compositionally biased region" description="Low complexity" evidence="2">
    <location>
        <begin position="91"/>
        <end position="102"/>
    </location>
</feature>
<dbReference type="EMBL" id="BDIP01000616">
    <property type="protein sequence ID" value="GIQ82190.1"/>
    <property type="molecule type" value="Genomic_DNA"/>
</dbReference>
<proteinExistence type="predicted"/>
<sequence length="528" mass="57981">MSGGTDNRQPGKSIKVDANQYPEPVSADYVESVSLLEVGSYVCVFMYIRREVVECVLKETQHQRDEIQTFSEKVLAMYQSYAESPSASGMSPQTPTSPTSPSRHPRHPVSDRHGTRSPSSRRLGSTRHKGQAPQSQTGRDVASLSQEMLLFRRRLNSIEDTFPTLLSTSTRASEAVLAAIPRVEALEAVANKVGRERETLQGEVSRQLAAVEARGEAIRQEMEGEFLAIERDVLKRLDQCRPDQNLFVAAAQSMASDISQAVDERVAKLEATTSASLSTQIERERQAALADVQTAVEEGERRIASALASAQAQVEADRQRALAEVETERTKAVADVETQRERAQAELTATADSLSQRVHALMQDMADERDAHLASISEGIADRQRQAQTACTAALTQAVEGVQTQVVQGIEASLTDAVKERVHAQMLDEGMANGVGAVIRGIADTHLEEIEARLTGQVLARLRDVREGGEGEAESDTPTPTNPISAGDLRAQLHLSARQSSVALSNLTQDYERLRQRVQLMERRRRRR</sequence>
<feature type="compositionally biased region" description="Polar residues" evidence="2">
    <location>
        <begin position="132"/>
        <end position="141"/>
    </location>
</feature>
<feature type="coiled-coil region" evidence="1">
    <location>
        <begin position="497"/>
        <end position="524"/>
    </location>
</feature>
<feature type="region of interest" description="Disordered" evidence="2">
    <location>
        <begin position="83"/>
        <end position="141"/>
    </location>
</feature>
<dbReference type="AlphaFoldDB" id="A0A9K3CTN2"/>
<keyword evidence="4" id="KW-1185">Reference proteome</keyword>
<accession>A0A9K3CTN2</accession>
<dbReference type="Proteomes" id="UP000265618">
    <property type="component" value="Unassembled WGS sequence"/>
</dbReference>